<dbReference type="Pfam" id="PF10392">
    <property type="entry name" value="COG5_N"/>
    <property type="match status" value="1"/>
</dbReference>
<dbReference type="InterPro" id="IPR048485">
    <property type="entry name" value="COG5_helical"/>
</dbReference>
<keyword evidence="3" id="KW-0333">Golgi apparatus</keyword>
<evidence type="ECO:0000256" key="2">
    <source>
        <dbReference type="ARBA" id="ARBA00020974"/>
    </source>
</evidence>
<dbReference type="Pfam" id="PF20649">
    <property type="entry name" value="COG5_C"/>
    <property type="match status" value="1"/>
</dbReference>
<evidence type="ECO:0000259" key="7">
    <source>
        <dbReference type="Pfam" id="PF20649"/>
    </source>
</evidence>
<evidence type="ECO:0000256" key="1">
    <source>
        <dbReference type="ARBA" id="ARBA00004395"/>
    </source>
</evidence>
<dbReference type="Proteomes" id="UP000799118">
    <property type="component" value="Unassembled WGS sequence"/>
</dbReference>
<feature type="region of interest" description="Disordered" evidence="5">
    <location>
        <begin position="317"/>
        <end position="341"/>
    </location>
</feature>
<dbReference type="OrthoDB" id="18786at2759"/>
<dbReference type="InterPro" id="IPR049176">
    <property type="entry name" value="COG5_N"/>
</dbReference>
<organism evidence="8 9">
    <name type="scientific">Gymnopus androsaceus JB14</name>
    <dbReference type="NCBI Taxonomy" id="1447944"/>
    <lineage>
        <taxon>Eukaryota</taxon>
        <taxon>Fungi</taxon>
        <taxon>Dikarya</taxon>
        <taxon>Basidiomycota</taxon>
        <taxon>Agaricomycotina</taxon>
        <taxon>Agaricomycetes</taxon>
        <taxon>Agaricomycetidae</taxon>
        <taxon>Agaricales</taxon>
        <taxon>Marasmiineae</taxon>
        <taxon>Omphalotaceae</taxon>
        <taxon>Gymnopus</taxon>
    </lineage>
</organism>
<dbReference type="GO" id="GO:0000139">
    <property type="term" value="C:Golgi membrane"/>
    <property type="evidence" value="ECO:0007669"/>
    <property type="project" value="UniProtKB-SubCell"/>
</dbReference>
<dbReference type="PANTHER" id="PTHR13228:SF3">
    <property type="entry name" value="CONSERVED OLIGOMERIC GOLGI COMPLEX SUBUNIT 5"/>
    <property type="match status" value="1"/>
</dbReference>
<keyword evidence="4" id="KW-0472">Membrane</keyword>
<sequence>MQFSRESHIFHPTISNLLPQENSTTSSISKLSLGIEDVSKQIKTLVTTHHEDLLSQAANANQLSGSLTSVKSDLIDLDSSVEKLRRKISDPYQSLHTSLSRLQKFQQASDVLRRTSRFVVLARRLEGQMVEMDGLSTTDLSQTHDTIKRSGLAVQTKTSALTSSTGLSGDTGDEKERTIAKAALSIAELGKLCRVEVFQCYSFFLAVALIDGPGASDPGAKSKTDLDERNFNLRSIHAIAAHIPFIEDARAKVSNEMEYMIVTGLTTLNQSLLASSLQTAYNLGVLPQQVQTLMTELAQDVEDRIKRAFDLTRISKDASKDGSASPSLGSTGQQYKSRVRTEPTNLTAPQYTAALWARLEKMTEEMADCCIKVYTLEKVLKLKRDTVSQTVFLDEAMTILENKPSATFWTALCRALEKHARDSARGSSFIQQTLSTGYPKLLRLFHEFFAKIAVHTDTVYSSAHQSPETVLVLRSLAHFETLYLSRSTNKLNESVAQAFPNNGARAAPSANDGLNIARTVTNELDSARFDPIFVRSVAKNVVSSLDMMISRADSLITKDRSAVLLSGPTATPAQALNAAAATCLYHCHSRLVKLREEHNDVLYQMISPSIDKIRVMYERVVDPLLTAIRRELGAIVARLHRIDFGKSVDRAGGMGGPSFYMKDLVDKLSFIKTEVLSKYSVEGESHTWVMSIVKFVLRTFVLHVSITQPLSETGKLQLTTDMTELEFALSAFMVDGSQSKKRGGNLESLGDEYRLLRAMRPLLFLENAQLANPKDTSGVPPLIVLHHILVRSPLPLPHSLHGWQEAEYVRWVDEHSEEEARTLIEGGLAHWEKTNETEGRDPKDAKEYILLARTVLQNASK</sequence>
<evidence type="ECO:0000256" key="4">
    <source>
        <dbReference type="ARBA" id="ARBA00023136"/>
    </source>
</evidence>
<protein>
    <recommendedName>
        <fullName evidence="2">Conserved oligomeric Golgi complex subunit 5</fullName>
    </recommendedName>
</protein>
<feature type="compositionally biased region" description="Polar residues" evidence="5">
    <location>
        <begin position="322"/>
        <end position="341"/>
    </location>
</feature>
<feature type="domain" description="Conserved oligomeric Golgi complex subunit 5 N-terminal" evidence="6">
    <location>
        <begin position="23"/>
        <end position="125"/>
    </location>
</feature>
<keyword evidence="9" id="KW-1185">Reference proteome</keyword>
<feature type="domain" description="Conserved oligomeric Golgi complex subunit 5 helical" evidence="7">
    <location>
        <begin position="233"/>
        <end position="449"/>
    </location>
</feature>
<comment type="subcellular location">
    <subcellularLocation>
        <location evidence="1">Golgi apparatus membrane</location>
        <topology evidence="1">Peripheral membrane protein</topology>
    </subcellularLocation>
</comment>
<evidence type="ECO:0000256" key="5">
    <source>
        <dbReference type="SAM" id="MobiDB-lite"/>
    </source>
</evidence>
<proteinExistence type="predicted"/>
<evidence type="ECO:0000313" key="8">
    <source>
        <dbReference type="EMBL" id="KAE9401615.1"/>
    </source>
</evidence>
<reference evidence="8" key="1">
    <citation type="journal article" date="2019" name="Environ. Microbiol.">
        <title>Fungal ecological strategies reflected in gene transcription - a case study of two litter decomposers.</title>
        <authorList>
            <person name="Barbi F."/>
            <person name="Kohler A."/>
            <person name="Barry K."/>
            <person name="Baskaran P."/>
            <person name="Daum C."/>
            <person name="Fauchery L."/>
            <person name="Ihrmark K."/>
            <person name="Kuo A."/>
            <person name="LaButti K."/>
            <person name="Lipzen A."/>
            <person name="Morin E."/>
            <person name="Grigoriev I.V."/>
            <person name="Henrissat B."/>
            <person name="Lindahl B."/>
            <person name="Martin F."/>
        </authorList>
    </citation>
    <scope>NUCLEOTIDE SEQUENCE</scope>
    <source>
        <strain evidence="8">JB14</strain>
    </source>
</reference>
<dbReference type="GO" id="GO:0017119">
    <property type="term" value="C:Golgi transport complex"/>
    <property type="evidence" value="ECO:0007669"/>
    <property type="project" value="InterPro"/>
</dbReference>
<gene>
    <name evidence="8" type="ORF">BT96DRAFT_1018095</name>
</gene>
<accession>A0A6A4HYF6</accession>
<evidence type="ECO:0000313" key="9">
    <source>
        <dbReference type="Proteomes" id="UP000799118"/>
    </source>
</evidence>
<name>A0A6A4HYF6_9AGAR</name>
<evidence type="ECO:0000259" key="6">
    <source>
        <dbReference type="Pfam" id="PF10392"/>
    </source>
</evidence>
<dbReference type="InterPro" id="IPR019465">
    <property type="entry name" value="Cog5"/>
</dbReference>
<evidence type="ECO:0000256" key="3">
    <source>
        <dbReference type="ARBA" id="ARBA00023034"/>
    </source>
</evidence>
<dbReference type="GO" id="GO:0006891">
    <property type="term" value="P:intra-Golgi vesicle-mediated transport"/>
    <property type="evidence" value="ECO:0007669"/>
    <property type="project" value="InterPro"/>
</dbReference>
<dbReference type="PANTHER" id="PTHR13228">
    <property type="entry name" value="CONSERVED OLIGOMERIC GOLGI COMPLEX COMPONENT 5"/>
    <property type="match status" value="1"/>
</dbReference>
<dbReference type="EMBL" id="ML769444">
    <property type="protein sequence ID" value="KAE9401615.1"/>
    <property type="molecule type" value="Genomic_DNA"/>
</dbReference>
<dbReference type="AlphaFoldDB" id="A0A6A4HYF6"/>